<evidence type="ECO:0000259" key="3">
    <source>
        <dbReference type="SMART" id="SM00062"/>
    </source>
</evidence>
<evidence type="ECO:0000256" key="2">
    <source>
        <dbReference type="SAM" id="SignalP"/>
    </source>
</evidence>
<dbReference type="OrthoDB" id="368476at2"/>
<dbReference type="InterPro" id="IPR001638">
    <property type="entry name" value="Solute-binding_3/MltF_N"/>
</dbReference>
<sequence>MVKNFVLALMLVAMTASPTLAKTIVFATDATWPPMEFVGPDKKITGLAVDLMEAAGKEAGFTPEFKAVAWDGIFAGLASGKYDAICSSVTITDERKAAMDFSTPYMQVKQALVIPKKSDAKCIENMKGKTLGAQISTTGHFAVKKSEGVKDKSYDEVGLAFEDLFNGRIDGVVCDDPVAKLYALKKDNYKDAMKIACIIPADDEMYGVAVKKGDKETLALINKGLEAVKKKGIEKEILTKWLGTAE</sequence>
<keyword evidence="1 2" id="KW-0732">Signal</keyword>
<feature type="signal peptide" evidence="2">
    <location>
        <begin position="1"/>
        <end position="21"/>
    </location>
</feature>
<proteinExistence type="predicted"/>
<evidence type="ECO:0000313" key="4">
    <source>
        <dbReference type="EMBL" id="MYL82926.1"/>
    </source>
</evidence>
<dbReference type="SMART" id="SM00062">
    <property type="entry name" value="PBPb"/>
    <property type="match status" value="1"/>
</dbReference>
<organism evidence="4 5">
    <name type="scientific">Solidesulfovibrio aerotolerans</name>
    <dbReference type="NCBI Taxonomy" id="295255"/>
    <lineage>
        <taxon>Bacteria</taxon>
        <taxon>Pseudomonadati</taxon>
        <taxon>Thermodesulfobacteriota</taxon>
        <taxon>Desulfovibrionia</taxon>
        <taxon>Desulfovibrionales</taxon>
        <taxon>Desulfovibrionaceae</taxon>
        <taxon>Solidesulfovibrio</taxon>
    </lineage>
</organism>
<gene>
    <name evidence="4" type="ORF">GTA51_07230</name>
</gene>
<dbReference type="SUPFAM" id="SSF53850">
    <property type="entry name" value="Periplasmic binding protein-like II"/>
    <property type="match status" value="1"/>
</dbReference>
<dbReference type="PANTHER" id="PTHR35936">
    <property type="entry name" value="MEMBRANE-BOUND LYTIC MUREIN TRANSGLYCOSYLASE F"/>
    <property type="match status" value="1"/>
</dbReference>
<evidence type="ECO:0000256" key="1">
    <source>
        <dbReference type="ARBA" id="ARBA00022729"/>
    </source>
</evidence>
<comment type="caution">
    <text evidence="4">The sequence shown here is derived from an EMBL/GenBank/DDBJ whole genome shotgun (WGS) entry which is preliminary data.</text>
</comment>
<keyword evidence="5" id="KW-1185">Reference proteome</keyword>
<dbReference type="CDD" id="cd13624">
    <property type="entry name" value="PBP2_Arg_Lys_His"/>
    <property type="match status" value="1"/>
</dbReference>
<protein>
    <submittedName>
        <fullName evidence="4">Transporter substrate-binding domain-containing protein</fullName>
    </submittedName>
</protein>
<feature type="domain" description="Solute-binding protein family 3/N-terminal" evidence="3">
    <location>
        <begin position="23"/>
        <end position="245"/>
    </location>
</feature>
<dbReference type="Proteomes" id="UP000482487">
    <property type="component" value="Unassembled WGS sequence"/>
</dbReference>
<feature type="chain" id="PRO_5028914550" evidence="2">
    <location>
        <begin position="22"/>
        <end position="246"/>
    </location>
</feature>
<evidence type="ECO:0000313" key="5">
    <source>
        <dbReference type="Proteomes" id="UP000482487"/>
    </source>
</evidence>
<dbReference type="Pfam" id="PF00497">
    <property type="entry name" value="SBP_bac_3"/>
    <property type="match status" value="1"/>
</dbReference>
<name>A0A7C9ILK2_9BACT</name>
<dbReference type="PANTHER" id="PTHR35936:SF17">
    <property type="entry name" value="ARGININE-BINDING EXTRACELLULAR PROTEIN ARTP"/>
    <property type="match status" value="1"/>
</dbReference>
<reference evidence="4 5" key="1">
    <citation type="submission" date="2020-01" db="EMBL/GenBank/DDBJ databases">
        <title>Genome sequence of Desulfovibrio aerotolerans DSM 16695(T).</title>
        <authorList>
            <person name="Karnachuk O."/>
            <person name="Avakyan M."/>
            <person name="Mardanov A."/>
            <person name="Kadnikov V."/>
            <person name="Ravin N."/>
        </authorList>
    </citation>
    <scope>NUCLEOTIDE SEQUENCE [LARGE SCALE GENOMIC DNA]</scope>
    <source>
        <strain evidence="4 5">DSM 16695</strain>
    </source>
</reference>
<dbReference type="EMBL" id="WVUD01000009">
    <property type="protein sequence ID" value="MYL82926.1"/>
    <property type="molecule type" value="Genomic_DNA"/>
</dbReference>
<dbReference type="AlphaFoldDB" id="A0A7C9ILK2"/>
<dbReference type="Gene3D" id="3.40.190.10">
    <property type="entry name" value="Periplasmic binding protein-like II"/>
    <property type="match status" value="2"/>
</dbReference>
<accession>A0A7C9ILK2</accession>
<dbReference type="RefSeq" id="WP_160959892.1">
    <property type="nucleotide sequence ID" value="NZ_WVUD01000009.1"/>
</dbReference>